<gene>
    <name evidence="2" type="ORF">HPB52_019400</name>
</gene>
<proteinExistence type="predicted"/>
<reference evidence="2" key="1">
    <citation type="journal article" date="2020" name="Cell">
        <title>Large-Scale Comparative Analyses of Tick Genomes Elucidate Their Genetic Diversity and Vector Capacities.</title>
        <authorList>
            <consortium name="Tick Genome and Microbiome Consortium (TIGMIC)"/>
            <person name="Jia N."/>
            <person name="Wang J."/>
            <person name="Shi W."/>
            <person name="Du L."/>
            <person name="Sun Y."/>
            <person name="Zhan W."/>
            <person name="Jiang J.F."/>
            <person name="Wang Q."/>
            <person name="Zhang B."/>
            <person name="Ji P."/>
            <person name="Bell-Sakyi L."/>
            <person name="Cui X.M."/>
            <person name="Yuan T.T."/>
            <person name="Jiang B.G."/>
            <person name="Yang W.F."/>
            <person name="Lam T.T."/>
            <person name="Chang Q.C."/>
            <person name="Ding S.J."/>
            <person name="Wang X.J."/>
            <person name="Zhu J.G."/>
            <person name="Ruan X.D."/>
            <person name="Zhao L."/>
            <person name="Wei J.T."/>
            <person name="Ye R.Z."/>
            <person name="Que T.C."/>
            <person name="Du C.H."/>
            <person name="Zhou Y.H."/>
            <person name="Cheng J.X."/>
            <person name="Dai P.F."/>
            <person name="Guo W.B."/>
            <person name="Han X.H."/>
            <person name="Huang E.J."/>
            <person name="Li L.F."/>
            <person name="Wei W."/>
            <person name="Gao Y.C."/>
            <person name="Liu J.Z."/>
            <person name="Shao H.Z."/>
            <person name="Wang X."/>
            <person name="Wang C.C."/>
            <person name="Yang T.C."/>
            <person name="Huo Q.B."/>
            <person name="Li W."/>
            <person name="Chen H.Y."/>
            <person name="Chen S.E."/>
            <person name="Zhou L.G."/>
            <person name="Ni X.B."/>
            <person name="Tian J.H."/>
            <person name="Sheng Y."/>
            <person name="Liu T."/>
            <person name="Pan Y.S."/>
            <person name="Xia L.Y."/>
            <person name="Li J."/>
            <person name="Zhao F."/>
            <person name="Cao W.C."/>
        </authorList>
    </citation>
    <scope>NUCLEOTIDE SEQUENCE</scope>
    <source>
        <strain evidence="2">Rsan-2018</strain>
    </source>
</reference>
<feature type="compositionally biased region" description="Low complexity" evidence="1">
    <location>
        <begin position="81"/>
        <end position="90"/>
    </location>
</feature>
<comment type="caution">
    <text evidence="2">The sequence shown here is derived from an EMBL/GenBank/DDBJ whole genome shotgun (WGS) entry which is preliminary data.</text>
</comment>
<feature type="region of interest" description="Disordered" evidence="1">
    <location>
        <begin position="64"/>
        <end position="93"/>
    </location>
</feature>
<accession>A0A9D4SUY4</accession>
<reference evidence="2" key="2">
    <citation type="submission" date="2021-09" db="EMBL/GenBank/DDBJ databases">
        <authorList>
            <person name="Jia N."/>
            <person name="Wang J."/>
            <person name="Shi W."/>
            <person name="Du L."/>
            <person name="Sun Y."/>
            <person name="Zhan W."/>
            <person name="Jiang J."/>
            <person name="Wang Q."/>
            <person name="Zhang B."/>
            <person name="Ji P."/>
            <person name="Sakyi L.B."/>
            <person name="Cui X."/>
            <person name="Yuan T."/>
            <person name="Jiang B."/>
            <person name="Yang W."/>
            <person name="Lam T.T.-Y."/>
            <person name="Chang Q."/>
            <person name="Ding S."/>
            <person name="Wang X."/>
            <person name="Zhu J."/>
            <person name="Ruan X."/>
            <person name="Zhao L."/>
            <person name="Wei J."/>
            <person name="Que T."/>
            <person name="Du C."/>
            <person name="Cheng J."/>
            <person name="Dai P."/>
            <person name="Han X."/>
            <person name="Huang E."/>
            <person name="Gao Y."/>
            <person name="Liu J."/>
            <person name="Shao H."/>
            <person name="Ye R."/>
            <person name="Li L."/>
            <person name="Wei W."/>
            <person name="Wang X."/>
            <person name="Wang C."/>
            <person name="Huo Q."/>
            <person name="Li W."/>
            <person name="Guo W."/>
            <person name="Chen H."/>
            <person name="Chen S."/>
            <person name="Zhou L."/>
            <person name="Zhou L."/>
            <person name="Ni X."/>
            <person name="Tian J."/>
            <person name="Zhou Y."/>
            <person name="Sheng Y."/>
            <person name="Liu T."/>
            <person name="Pan Y."/>
            <person name="Xia L."/>
            <person name="Li J."/>
            <person name="Zhao F."/>
            <person name="Cao W."/>
        </authorList>
    </citation>
    <scope>NUCLEOTIDE SEQUENCE</scope>
    <source>
        <strain evidence="2">Rsan-2018</strain>
        <tissue evidence="2">Larvae</tissue>
    </source>
</reference>
<sequence>MSGRTRFTLSDNIALAKEVMELNPFLDTANWLKIADRLCELMDRSFSRVADLARKCSYSSPRSTMRLLDKADGGKRPKRNQAALAPAPQQRRVVDNRHERAVAAYAELTAGDGFAPGNK</sequence>
<dbReference type="Proteomes" id="UP000821837">
    <property type="component" value="Chromosome 6"/>
</dbReference>
<evidence type="ECO:0000313" key="2">
    <source>
        <dbReference type="EMBL" id="KAH7948208.1"/>
    </source>
</evidence>
<dbReference type="AlphaFoldDB" id="A0A9D4SUY4"/>
<organism evidence="2 3">
    <name type="scientific">Rhipicephalus sanguineus</name>
    <name type="common">Brown dog tick</name>
    <name type="synonym">Ixodes sanguineus</name>
    <dbReference type="NCBI Taxonomy" id="34632"/>
    <lineage>
        <taxon>Eukaryota</taxon>
        <taxon>Metazoa</taxon>
        <taxon>Ecdysozoa</taxon>
        <taxon>Arthropoda</taxon>
        <taxon>Chelicerata</taxon>
        <taxon>Arachnida</taxon>
        <taxon>Acari</taxon>
        <taxon>Parasitiformes</taxon>
        <taxon>Ixodida</taxon>
        <taxon>Ixodoidea</taxon>
        <taxon>Ixodidae</taxon>
        <taxon>Rhipicephalinae</taxon>
        <taxon>Rhipicephalus</taxon>
        <taxon>Rhipicephalus</taxon>
    </lineage>
</organism>
<evidence type="ECO:0000313" key="3">
    <source>
        <dbReference type="Proteomes" id="UP000821837"/>
    </source>
</evidence>
<evidence type="ECO:0000256" key="1">
    <source>
        <dbReference type="SAM" id="MobiDB-lite"/>
    </source>
</evidence>
<name>A0A9D4SUY4_RHISA</name>
<protein>
    <submittedName>
        <fullName evidence="2">Uncharacterized protein</fullName>
    </submittedName>
</protein>
<keyword evidence="3" id="KW-1185">Reference proteome</keyword>
<dbReference type="EMBL" id="JABSTV010001252">
    <property type="protein sequence ID" value="KAH7948208.1"/>
    <property type="molecule type" value="Genomic_DNA"/>
</dbReference>